<dbReference type="STRING" id="1149755.A0A2J6QZ13"/>
<protein>
    <submittedName>
        <fullName evidence="1">Uncharacterized protein</fullName>
    </submittedName>
</protein>
<gene>
    <name evidence="1" type="ORF">L207DRAFT_536988</name>
</gene>
<organism evidence="1 2">
    <name type="scientific">Hyaloscypha variabilis (strain UAMH 11265 / GT02V1 / F)</name>
    <name type="common">Meliniomyces variabilis</name>
    <dbReference type="NCBI Taxonomy" id="1149755"/>
    <lineage>
        <taxon>Eukaryota</taxon>
        <taxon>Fungi</taxon>
        <taxon>Dikarya</taxon>
        <taxon>Ascomycota</taxon>
        <taxon>Pezizomycotina</taxon>
        <taxon>Leotiomycetes</taxon>
        <taxon>Helotiales</taxon>
        <taxon>Hyaloscyphaceae</taxon>
        <taxon>Hyaloscypha</taxon>
        <taxon>Hyaloscypha variabilis</taxon>
    </lineage>
</organism>
<dbReference type="InterPro" id="IPR043472">
    <property type="entry name" value="Macro_dom-like"/>
</dbReference>
<accession>A0A2J6QZ13</accession>
<dbReference type="SUPFAM" id="SSF52949">
    <property type="entry name" value="Macro domain-like"/>
    <property type="match status" value="1"/>
</dbReference>
<dbReference type="EMBL" id="KZ613962">
    <property type="protein sequence ID" value="PMD31514.1"/>
    <property type="molecule type" value="Genomic_DNA"/>
</dbReference>
<keyword evidence="2" id="KW-1185">Reference proteome</keyword>
<dbReference type="AlphaFoldDB" id="A0A2J6QZ13"/>
<reference evidence="1 2" key="1">
    <citation type="submission" date="2016-04" db="EMBL/GenBank/DDBJ databases">
        <title>A degradative enzymes factory behind the ericoid mycorrhizal symbiosis.</title>
        <authorList>
            <consortium name="DOE Joint Genome Institute"/>
            <person name="Martino E."/>
            <person name="Morin E."/>
            <person name="Grelet G."/>
            <person name="Kuo A."/>
            <person name="Kohler A."/>
            <person name="Daghino S."/>
            <person name="Barry K."/>
            <person name="Choi C."/>
            <person name="Cichocki N."/>
            <person name="Clum A."/>
            <person name="Copeland A."/>
            <person name="Hainaut M."/>
            <person name="Haridas S."/>
            <person name="Labutti K."/>
            <person name="Lindquist E."/>
            <person name="Lipzen A."/>
            <person name="Khouja H.-R."/>
            <person name="Murat C."/>
            <person name="Ohm R."/>
            <person name="Olson A."/>
            <person name="Spatafora J."/>
            <person name="Veneault-Fourrey C."/>
            <person name="Henrissat B."/>
            <person name="Grigoriev I."/>
            <person name="Martin F."/>
            <person name="Perotto S."/>
        </authorList>
    </citation>
    <scope>NUCLEOTIDE SEQUENCE [LARGE SCALE GENOMIC DNA]</scope>
    <source>
        <strain evidence="1 2">F</strain>
    </source>
</reference>
<proteinExistence type="predicted"/>
<name>A0A2J6QZ13_HYAVF</name>
<dbReference type="OrthoDB" id="3542756at2759"/>
<evidence type="ECO:0000313" key="2">
    <source>
        <dbReference type="Proteomes" id="UP000235786"/>
    </source>
</evidence>
<dbReference type="Proteomes" id="UP000235786">
    <property type="component" value="Unassembled WGS sequence"/>
</dbReference>
<dbReference type="Gene3D" id="3.40.220.10">
    <property type="entry name" value="Leucine Aminopeptidase, subunit E, domain 1"/>
    <property type="match status" value="1"/>
</dbReference>
<sequence>MAGVLLTNHGAPPNGPPLGAPVYELVKEDITRIAVGAMVLSTDLDMRQDFMEPLTKGFKARMKWWNNTWGPAGPNAPGAVSATNAWNIANYTGPPAVAARRLRFEACRETEEPTSVSHGLVLMTNILPHFSRGDTGNDAALRRTYTNILDRAMSLPVPPLLGIPWRTAPISIAFPLLGCRDGYGFANSARQALAAITGWFNDPINGAARRAQILEVDLVIPLNDASDAGLIEDAWRRAWE</sequence>
<evidence type="ECO:0000313" key="1">
    <source>
        <dbReference type="EMBL" id="PMD31514.1"/>
    </source>
</evidence>